<evidence type="ECO:0000256" key="11">
    <source>
        <dbReference type="ARBA" id="ARBA00022990"/>
    </source>
</evidence>
<keyword evidence="13" id="KW-0325">Glycoprotein</keyword>
<keyword evidence="9 17" id="KW-0788">Thiol protease</keyword>
<keyword evidence="4" id="KW-0963">Cytoplasm</keyword>
<keyword evidence="11" id="KW-0007">Acetylation</keyword>
<dbReference type="InterPro" id="IPR036959">
    <property type="entry name" value="Peptidase_C12_UCH_sf"/>
</dbReference>
<comment type="similarity">
    <text evidence="16 17">Belongs to the peptidase C12 family.</text>
</comment>
<comment type="catalytic activity">
    <reaction evidence="1 17">
        <text>Thiol-dependent hydrolysis of ester, thioester, amide, peptide and isopeptide bonds formed by the C-terminal Gly of ubiquitin (a 76-residue protein attached to proteins as an intracellular targeting signal).</text>
        <dbReference type="EC" id="3.4.19.12"/>
    </reaction>
</comment>
<evidence type="ECO:0000256" key="7">
    <source>
        <dbReference type="ARBA" id="ARBA00022786"/>
    </source>
</evidence>
<evidence type="ECO:0000256" key="1">
    <source>
        <dbReference type="ARBA" id="ARBA00000707"/>
    </source>
</evidence>
<reference evidence="19" key="1">
    <citation type="submission" date="2025-08" db="UniProtKB">
        <authorList>
            <consortium name="Ensembl"/>
        </authorList>
    </citation>
    <scope>IDENTIFICATION</scope>
</reference>
<keyword evidence="7 17" id="KW-0833">Ubl conjugation pathway</keyword>
<dbReference type="PANTHER" id="PTHR10589:SF19">
    <property type="entry name" value="UBIQUITIN CARBOXYL-TERMINAL HYDROLASE ISOZYME L1"/>
    <property type="match status" value="1"/>
</dbReference>
<organism evidence="19 20">
    <name type="scientific">Salmo trutta</name>
    <name type="common">Brown trout</name>
    <dbReference type="NCBI Taxonomy" id="8032"/>
    <lineage>
        <taxon>Eukaryota</taxon>
        <taxon>Metazoa</taxon>
        <taxon>Chordata</taxon>
        <taxon>Craniata</taxon>
        <taxon>Vertebrata</taxon>
        <taxon>Euteleostomi</taxon>
        <taxon>Actinopterygii</taxon>
        <taxon>Neopterygii</taxon>
        <taxon>Teleostei</taxon>
        <taxon>Protacanthopterygii</taxon>
        <taxon>Salmoniformes</taxon>
        <taxon>Salmonidae</taxon>
        <taxon>Salmoninae</taxon>
        <taxon>Salmo</taxon>
    </lineage>
</organism>
<reference evidence="19" key="2">
    <citation type="submission" date="2025-09" db="UniProtKB">
        <authorList>
            <consortium name="Ensembl"/>
        </authorList>
    </citation>
    <scope>IDENTIFICATION</scope>
</reference>
<evidence type="ECO:0000256" key="10">
    <source>
        <dbReference type="ARBA" id="ARBA00022824"/>
    </source>
</evidence>
<keyword evidence="15" id="KW-0636">Prenylation</keyword>
<dbReference type="PRINTS" id="PR00707">
    <property type="entry name" value="UBCTHYDRLASE"/>
</dbReference>
<dbReference type="PANTHER" id="PTHR10589">
    <property type="entry name" value="UBIQUITIN CARBOXYL-TERMINAL HYDROLASE"/>
    <property type="match status" value="1"/>
</dbReference>
<protein>
    <recommendedName>
        <fullName evidence="17">Ubiquitin carboxyl-terminal hydrolase</fullName>
        <ecNumber evidence="17">3.4.19.12</ecNumber>
    </recommendedName>
</protein>
<dbReference type="PROSITE" id="PS52048">
    <property type="entry name" value="UCH_DOMAIN"/>
    <property type="match status" value="1"/>
</dbReference>
<comment type="caution">
    <text evidence="16">Lacks conserved residue(s) required for the propagation of feature annotation.</text>
</comment>
<keyword evidence="6 17" id="KW-0645">Protease</keyword>
<keyword evidence="12" id="KW-0472">Membrane</keyword>
<evidence type="ECO:0000256" key="17">
    <source>
        <dbReference type="RuleBase" id="RU361215"/>
    </source>
</evidence>
<evidence type="ECO:0000256" key="8">
    <source>
        <dbReference type="ARBA" id="ARBA00022801"/>
    </source>
</evidence>
<dbReference type="InterPro" id="IPR038765">
    <property type="entry name" value="Papain-like_cys_pep_sf"/>
</dbReference>
<comment type="subcellular location">
    <subcellularLocation>
        <location evidence="2">Cytoplasm</location>
    </subcellularLocation>
    <subcellularLocation>
        <location evidence="3">Endoplasmic reticulum membrane</location>
        <topology evidence="3">Lipid-anchor</topology>
    </subcellularLocation>
</comment>
<evidence type="ECO:0000256" key="6">
    <source>
        <dbReference type="ARBA" id="ARBA00022670"/>
    </source>
</evidence>
<dbReference type="GO" id="GO:0016579">
    <property type="term" value="P:protein deubiquitination"/>
    <property type="evidence" value="ECO:0007669"/>
    <property type="project" value="TreeGrafter"/>
</dbReference>
<dbReference type="GO" id="GO:0004843">
    <property type="term" value="F:cysteine-type deubiquitinase activity"/>
    <property type="evidence" value="ECO:0007669"/>
    <property type="project" value="UniProtKB-EC"/>
</dbReference>
<evidence type="ECO:0000256" key="14">
    <source>
        <dbReference type="ARBA" id="ARBA00023288"/>
    </source>
</evidence>
<name>A0A674ABX8_SALTR</name>
<dbReference type="InParanoid" id="A0A674ABX8"/>
<dbReference type="GeneTree" id="ENSGT00940000157306"/>
<dbReference type="InterPro" id="IPR001578">
    <property type="entry name" value="Peptidase_C12_UCH"/>
</dbReference>
<sequence length="199" mass="22613">MEWKPMKINPLMFNKLLTKLGVYAGSWRFMDMLGLDEEDLSSVPIPCGAVILRLLLTEQHELFREEQEEELVFGGLTVFFLRNKVVNSCGTVALLHAVAKNSTHMGVPWPSEAYYDVAAQGQCWVEADHVNFHLTTFVKVNGILYELDPRMEGPVNHGDTQDNSFIWDAARVCREFVEREEGEVHFSAMAFCCSKKAHT</sequence>
<dbReference type="AlphaFoldDB" id="A0A674ABX8"/>
<keyword evidence="8 17" id="KW-0378">Hydrolase</keyword>
<feature type="domain" description="UCH catalytic" evidence="18">
    <location>
        <begin position="2"/>
        <end position="193"/>
    </location>
</feature>
<evidence type="ECO:0000256" key="13">
    <source>
        <dbReference type="ARBA" id="ARBA00023180"/>
    </source>
</evidence>
<evidence type="ECO:0000256" key="12">
    <source>
        <dbReference type="ARBA" id="ARBA00023136"/>
    </source>
</evidence>
<keyword evidence="20" id="KW-1185">Reference proteome</keyword>
<evidence type="ECO:0000256" key="15">
    <source>
        <dbReference type="ARBA" id="ARBA00023289"/>
    </source>
</evidence>
<proteinExistence type="inferred from homology"/>
<evidence type="ECO:0000256" key="5">
    <source>
        <dbReference type="ARBA" id="ARBA00022553"/>
    </source>
</evidence>
<evidence type="ECO:0000256" key="2">
    <source>
        <dbReference type="ARBA" id="ARBA00004496"/>
    </source>
</evidence>
<accession>A0A674ABX8</accession>
<evidence type="ECO:0000256" key="3">
    <source>
        <dbReference type="ARBA" id="ARBA00004628"/>
    </source>
</evidence>
<keyword evidence="10" id="KW-0256">Endoplasmic reticulum</keyword>
<dbReference type="EC" id="3.4.19.12" evidence="17"/>
<dbReference type="OMA" id="CISNGEA"/>
<dbReference type="Proteomes" id="UP000472277">
    <property type="component" value="Chromosome 7"/>
</dbReference>
<dbReference type="Gene3D" id="3.40.532.10">
    <property type="entry name" value="Peptidase C12, ubiquitin carboxyl-terminal hydrolase"/>
    <property type="match status" value="2"/>
</dbReference>
<keyword evidence="5" id="KW-0597">Phosphoprotein</keyword>
<evidence type="ECO:0000313" key="20">
    <source>
        <dbReference type="Proteomes" id="UP000472277"/>
    </source>
</evidence>
<evidence type="ECO:0000256" key="16">
    <source>
        <dbReference type="PROSITE-ProRule" id="PRU01393"/>
    </source>
</evidence>
<dbReference type="GO" id="GO:0006511">
    <property type="term" value="P:ubiquitin-dependent protein catabolic process"/>
    <property type="evidence" value="ECO:0007669"/>
    <property type="project" value="UniProtKB-UniRule"/>
</dbReference>
<dbReference type="Ensembl" id="ENSSTUT00000058346.1">
    <property type="protein sequence ID" value="ENSSTUP00000055776.1"/>
    <property type="gene ID" value="ENSSTUG00000023678.1"/>
</dbReference>
<evidence type="ECO:0000256" key="4">
    <source>
        <dbReference type="ARBA" id="ARBA00022490"/>
    </source>
</evidence>
<dbReference type="SUPFAM" id="SSF54001">
    <property type="entry name" value="Cysteine proteinases"/>
    <property type="match status" value="1"/>
</dbReference>
<evidence type="ECO:0000259" key="18">
    <source>
        <dbReference type="PROSITE" id="PS52048"/>
    </source>
</evidence>
<dbReference type="Pfam" id="PF01088">
    <property type="entry name" value="Peptidase_C12"/>
    <property type="match status" value="2"/>
</dbReference>
<evidence type="ECO:0000313" key="19">
    <source>
        <dbReference type="Ensembl" id="ENSSTUP00000055776.1"/>
    </source>
</evidence>
<evidence type="ECO:0000256" key="9">
    <source>
        <dbReference type="ARBA" id="ARBA00022807"/>
    </source>
</evidence>
<dbReference type="GO" id="GO:0005789">
    <property type="term" value="C:endoplasmic reticulum membrane"/>
    <property type="evidence" value="ECO:0007669"/>
    <property type="project" value="UniProtKB-SubCell"/>
</dbReference>
<keyword evidence="14" id="KW-0449">Lipoprotein</keyword>